<reference evidence="1 2" key="1">
    <citation type="submission" date="2018-11" db="EMBL/GenBank/DDBJ databases">
        <title>Whole genome sequence of Streptomyces chrestomyceticus NBRC 13444(T).</title>
        <authorList>
            <person name="Komaki H."/>
            <person name="Tamura T."/>
        </authorList>
    </citation>
    <scope>NUCLEOTIDE SEQUENCE [LARGE SCALE GENOMIC DNA]</scope>
    <source>
        <strain evidence="1 2">NBRC 13444</strain>
    </source>
</reference>
<proteinExistence type="predicted"/>
<comment type="caution">
    <text evidence="1">The sequence shown here is derived from an EMBL/GenBank/DDBJ whole genome shotgun (WGS) entry which is preliminary data.</text>
</comment>
<dbReference type="EMBL" id="BHZC01000001">
    <property type="protein sequence ID" value="GCD33632.1"/>
    <property type="molecule type" value="Genomic_DNA"/>
</dbReference>
<accession>A0A7U9KRQ9</accession>
<protein>
    <submittedName>
        <fullName evidence="1">Uncharacterized protein</fullName>
    </submittedName>
</protein>
<gene>
    <name evidence="1" type="ORF">OEIGOIKO_01355</name>
</gene>
<dbReference type="Proteomes" id="UP000287830">
    <property type="component" value="Unassembled WGS sequence"/>
</dbReference>
<organism evidence="1 2">
    <name type="scientific">Streptomyces chrestomyceticus JCM 4735</name>
    <dbReference type="NCBI Taxonomy" id="1306181"/>
    <lineage>
        <taxon>Bacteria</taxon>
        <taxon>Bacillati</taxon>
        <taxon>Actinomycetota</taxon>
        <taxon>Actinomycetes</taxon>
        <taxon>Kitasatosporales</taxon>
        <taxon>Streptomycetaceae</taxon>
        <taxon>Streptomyces</taxon>
    </lineage>
</organism>
<evidence type="ECO:0000313" key="2">
    <source>
        <dbReference type="Proteomes" id="UP000287830"/>
    </source>
</evidence>
<dbReference type="GeneID" id="95620374"/>
<evidence type="ECO:0000313" key="1">
    <source>
        <dbReference type="EMBL" id="GCD33632.1"/>
    </source>
</evidence>
<name>A0A7U9KRQ9_9ACTN</name>
<dbReference type="OrthoDB" id="4541168at2"/>
<dbReference type="AlphaFoldDB" id="A0A7U9KRQ9"/>
<dbReference type="RefSeq" id="WP_125044075.1">
    <property type="nucleotide sequence ID" value="NZ_BHZC01000001.1"/>
</dbReference>
<sequence>MTVSNHLLDRIERTPDVRELLRSSFAFDTSRRNGDGLRLASGAPLEPIAGEFAGGTYFLCPEEDGRRPVVYASSEGEGGLMADDLADALEIIVGLDWMDCLSFSGGGDAAVMQVSAQHLERHLARDNPEIAEERARVAEALSLRIVPVADLVVRLHTAASRTVPEYVVTTEDGEEYGPLFGVSTEPRLGGWD</sequence>